<dbReference type="AlphaFoldDB" id="A0A8S9WTZ2"/>
<protein>
    <submittedName>
        <fullName evidence="1">Uncharacterized protein</fullName>
    </submittedName>
</protein>
<dbReference type="EMBL" id="WIXP02000014">
    <property type="protein sequence ID" value="KAF6200202.1"/>
    <property type="molecule type" value="Genomic_DNA"/>
</dbReference>
<evidence type="ECO:0000313" key="1">
    <source>
        <dbReference type="EMBL" id="KAF6200202.1"/>
    </source>
</evidence>
<organism evidence="1 2">
    <name type="scientific">Apolygus lucorum</name>
    <name type="common">Small green plant bug</name>
    <name type="synonym">Lygocoris lucorum</name>
    <dbReference type="NCBI Taxonomy" id="248454"/>
    <lineage>
        <taxon>Eukaryota</taxon>
        <taxon>Metazoa</taxon>
        <taxon>Ecdysozoa</taxon>
        <taxon>Arthropoda</taxon>
        <taxon>Hexapoda</taxon>
        <taxon>Insecta</taxon>
        <taxon>Pterygota</taxon>
        <taxon>Neoptera</taxon>
        <taxon>Paraneoptera</taxon>
        <taxon>Hemiptera</taxon>
        <taxon>Heteroptera</taxon>
        <taxon>Panheteroptera</taxon>
        <taxon>Cimicomorpha</taxon>
        <taxon>Miridae</taxon>
        <taxon>Mirini</taxon>
        <taxon>Apolygus</taxon>
    </lineage>
</organism>
<accession>A0A8S9WTZ2</accession>
<sequence>MGSLIRMDVFLKSLHNKMDVVCPNKTFMGCPAVLKEYKDGNIIIPDVSRVLKRPREYLKRPKDEEYRMFTTPRKTNTNINAYIDRPHDLMEDRYFRHANIAMKVMLAELRNKVFAVYYQEESCTDHQRLRSYALCFDISSLPRLILRPSTRKSSGSP</sequence>
<evidence type="ECO:0000313" key="2">
    <source>
        <dbReference type="Proteomes" id="UP000466442"/>
    </source>
</evidence>
<dbReference type="Proteomes" id="UP000466442">
    <property type="component" value="Unassembled WGS sequence"/>
</dbReference>
<reference evidence="1" key="1">
    <citation type="journal article" date="2021" name="Mol. Ecol. Resour.">
        <title>Apolygus lucorum genome provides insights into omnivorousness and mesophyll feeding.</title>
        <authorList>
            <person name="Liu Y."/>
            <person name="Liu H."/>
            <person name="Wang H."/>
            <person name="Huang T."/>
            <person name="Liu B."/>
            <person name="Yang B."/>
            <person name="Yin L."/>
            <person name="Li B."/>
            <person name="Zhang Y."/>
            <person name="Zhang S."/>
            <person name="Jiang F."/>
            <person name="Zhang X."/>
            <person name="Ren Y."/>
            <person name="Wang B."/>
            <person name="Wang S."/>
            <person name="Lu Y."/>
            <person name="Wu K."/>
            <person name="Fan W."/>
            <person name="Wang G."/>
        </authorList>
    </citation>
    <scope>NUCLEOTIDE SEQUENCE</scope>
    <source>
        <strain evidence="1">12Hb</strain>
    </source>
</reference>
<comment type="caution">
    <text evidence="1">The sequence shown here is derived from an EMBL/GenBank/DDBJ whole genome shotgun (WGS) entry which is preliminary data.</text>
</comment>
<gene>
    <name evidence="1" type="ORF">GE061_006505</name>
</gene>
<proteinExistence type="predicted"/>
<name>A0A8S9WTZ2_APOLU</name>
<dbReference type="OrthoDB" id="440755at2759"/>
<keyword evidence="2" id="KW-1185">Reference proteome</keyword>